<dbReference type="GO" id="GO:0005507">
    <property type="term" value="F:copper ion binding"/>
    <property type="evidence" value="ECO:0007669"/>
    <property type="project" value="InterPro"/>
</dbReference>
<dbReference type="GO" id="GO:0006508">
    <property type="term" value="P:proteolysis"/>
    <property type="evidence" value="ECO:0007669"/>
    <property type="project" value="InterPro"/>
</dbReference>
<evidence type="ECO:0000256" key="3">
    <source>
        <dbReference type="ARBA" id="ARBA00022982"/>
    </source>
</evidence>
<feature type="domain" description="X-Prolyl dipeptidyl aminopeptidase PepX N-terminal" evidence="7">
    <location>
        <begin position="134"/>
        <end position="210"/>
    </location>
</feature>
<dbReference type="SUPFAM" id="SSF49503">
    <property type="entry name" value="Cupredoxins"/>
    <property type="match status" value="1"/>
</dbReference>
<evidence type="ECO:0000256" key="5">
    <source>
        <dbReference type="SAM" id="SignalP"/>
    </source>
</evidence>
<evidence type="ECO:0008006" key="10">
    <source>
        <dbReference type="Google" id="ProtNLM"/>
    </source>
</evidence>
<organism evidence="8 9">
    <name type="scientific">Paenibacillus monticola</name>
    <dbReference type="NCBI Taxonomy" id="2666075"/>
    <lineage>
        <taxon>Bacteria</taxon>
        <taxon>Bacillati</taxon>
        <taxon>Bacillota</taxon>
        <taxon>Bacilli</taxon>
        <taxon>Bacillales</taxon>
        <taxon>Paenibacillaceae</taxon>
        <taxon>Paenibacillus</taxon>
    </lineage>
</organism>
<dbReference type="AlphaFoldDB" id="A0A7X2L2M7"/>
<dbReference type="Pfam" id="PF09168">
    <property type="entry name" value="PepX_N"/>
    <property type="match status" value="1"/>
</dbReference>
<accession>A0A7X2L2M7</accession>
<dbReference type="Pfam" id="PF00127">
    <property type="entry name" value="Copper-bind"/>
    <property type="match status" value="1"/>
</dbReference>
<evidence type="ECO:0000256" key="2">
    <source>
        <dbReference type="ARBA" id="ARBA00022723"/>
    </source>
</evidence>
<dbReference type="PANTHER" id="PTHR39335">
    <property type="entry name" value="BLL4220 PROTEIN"/>
    <property type="match status" value="1"/>
</dbReference>
<dbReference type="InterPro" id="IPR028871">
    <property type="entry name" value="BlueCu_1_BS"/>
</dbReference>
<keyword evidence="9" id="KW-1185">Reference proteome</keyword>
<feature type="chain" id="PRO_5030601479" description="Blue (type 1) copper domain-containing protein" evidence="5">
    <location>
        <begin position="29"/>
        <end position="431"/>
    </location>
</feature>
<feature type="domain" description="Blue (type 1) copper" evidence="6">
    <location>
        <begin position="352"/>
        <end position="431"/>
    </location>
</feature>
<dbReference type="InterPro" id="IPR000923">
    <property type="entry name" value="BlueCu_1"/>
</dbReference>
<gene>
    <name evidence="8" type="ORF">GJB61_18860</name>
</gene>
<protein>
    <recommendedName>
        <fullName evidence="10">Blue (type 1) copper domain-containing protein</fullName>
    </recommendedName>
</protein>
<evidence type="ECO:0000313" key="9">
    <source>
        <dbReference type="Proteomes" id="UP000463051"/>
    </source>
</evidence>
<dbReference type="InterPro" id="IPR008972">
    <property type="entry name" value="Cupredoxin"/>
</dbReference>
<comment type="caution">
    <text evidence="8">The sequence shown here is derived from an EMBL/GenBank/DDBJ whole genome shotgun (WGS) entry which is preliminary data.</text>
</comment>
<keyword evidence="1" id="KW-0813">Transport</keyword>
<sequence length="431" mass="46537">MMWMKRFGHLLLLFSLMATLLMPVFAFAEAGPGQAGAAVKTDAQTAAELGLLSGDGNGINIAYLAKGSTRIQAAIISLRLQGKLDEATVFLGTTSFADSNLVGKSNQAILAYLHNHPEFGWSGAGANRFDPLAPISSQQLYKVLLEVLGFKSNVDFDYKNTEMFAASKGLTQIAGISKLTNAHIASALIETLSEQMSAGHILFDMLKEQGVVAASAALPAGERIELRTDSKLGTFFTNGEGRTLYYFSNDAQNLDACQGQCITNWPFLTSDQLQIPATLNATDFTKLTHADGTTQWMYKGWPLYTFVKDAKAGDTLGDGVNGVWFVVNPTEIKGTKAGQAMSQPSEASKTYHIDIKDYSFGSGPLTVEAGSTIIFTNFDDMQHNAVAVNGSFSLPLLSKGDTYTITLDKPGTYDYYCQPHKSFMTGQIIVK</sequence>
<keyword evidence="3" id="KW-0249">Electron transport</keyword>
<dbReference type="SUPFAM" id="SSF81761">
    <property type="entry name" value="X-Prolyl dipeptidyl aminopeptidase PepX, N-terminal domain"/>
    <property type="match status" value="1"/>
</dbReference>
<reference evidence="8 9" key="1">
    <citation type="submission" date="2019-11" db="EMBL/GenBank/DDBJ databases">
        <title>Paenibacillus monticola sp. nov., a novel PGPR strain isolated from mountain sample in China.</title>
        <authorList>
            <person name="Zhao Q."/>
            <person name="Li H.-P."/>
            <person name="Zhang J.-L."/>
        </authorList>
    </citation>
    <scope>NUCLEOTIDE SEQUENCE [LARGE SCALE GENOMIC DNA]</scope>
    <source>
        <strain evidence="8 9">LC-T2</strain>
    </source>
</reference>
<keyword evidence="5" id="KW-0732">Signal</keyword>
<dbReference type="Pfam" id="PF03640">
    <property type="entry name" value="Lipoprotein_15"/>
    <property type="match status" value="2"/>
</dbReference>
<name>A0A7X2L2M7_9BACL</name>
<keyword evidence="4" id="KW-0186">Copper</keyword>
<dbReference type="Gene3D" id="2.60.40.420">
    <property type="entry name" value="Cupredoxins - blue copper proteins"/>
    <property type="match status" value="1"/>
</dbReference>
<dbReference type="InterPro" id="IPR036313">
    <property type="entry name" value="PepX_N_dom_sf"/>
</dbReference>
<evidence type="ECO:0000256" key="4">
    <source>
        <dbReference type="ARBA" id="ARBA00023008"/>
    </source>
</evidence>
<evidence type="ECO:0000259" key="6">
    <source>
        <dbReference type="Pfam" id="PF00127"/>
    </source>
</evidence>
<dbReference type="PANTHER" id="PTHR39335:SF1">
    <property type="entry name" value="BLL4220 PROTEIN"/>
    <property type="match status" value="1"/>
</dbReference>
<dbReference type="EMBL" id="WJXB01000007">
    <property type="protein sequence ID" value="MRN55042.1"/>
    <property type="molecule type" value="Genomic_DNA"/>
</dbReference>
<proteinExistence type="predicted"/>
<dbReference type="GO" id="GO:0009055">
    <property type="term" value="F:electron transfer activity"/>
    <property type="evidence" value="ECO:0007669"/>
    <property type="project" value="InterPro"/>
</dbReference>
<dbReference type="GO" id="GO:0043448">
    <property type="term" value="P:alkane catabolic process"/>
    <property type="evidence" value="ECO:0007669"/>
    <property type="project" value="TreeGrafter"/>
</dbReference>
<evidence type="ECO:0000256" key="1">
    <source>
        <dbReference type="ARBA" id="ARBA00022448"/>
    </source>
</evidence>
<dbReference type="GO" id="GO:0008239">
    <property type="term" value="F:dipeptidyl-peptidase activity"/>
    <property type="evidence" value="ECO:0007669"/>
    <property type="project" value="InterPro"/>
</dbReference>
<dbReference type="InterPro" id="IPR005297">
    <property type="entry name" value="Lipoprotein_repeat"/>
</dbReference>
<dbReference type="InterPro" id="IPR015251">
    <property type="entry name" value="PepX_N_dom"/>
</dbReference>
<feature type="signal peptide" evidence="5">
    <location>
        <begin position="1"/>
        <end position="28"/>
    </location>
</feature>
<evidence type="ECO:0000259" key="7">
    <source>
        <dbReference type="Pfam" id="PF09168"/>
    </source>
</evidence>
<dbReference type="PROSITE" id="PS00196">
    <property type="entry name" value="COPPER_BLUE"/>
    <property type="match status" value="1"/>
</dbReference>
<dbReference type="Proteomes" id="UP000463051">
    <property type="component" value="Unassembled WGS sequence"/>
</dbReference>
<evidence type="ECO:0000313" key="8">
    <source>
        <dbReference type="EMBL" id="MRN55042.1"/>
    </source>
</evidence>
<keyword evidence="2" id="KW-0479">Metal-binding</keyword>